<dbReference type="Pfam" id="PF01545">
    <property type="entry name" value="Cation_efflux"/>
    <property type="match status" value="1"/>
</dbReference>
<dbReference type="GO" id="GO:0005886">
    <property type="term" value="C:plasma membrane"/>
    <property type="evidence" value="ECO:0007669"/>
    <property type="project" value="TreeGrafter"/>
</dbReference>
<evidence type="ECO:0000256" key="8">
    <source>
        <dbReference type="SAM" id="Phobius"/>
    </source>
</evidence>
<comment type="subcellular location">
    <subcellularLocation>
        <location evidence="1">Membrane</location>
        <topology evidence="1">Multi-pass membrane protein</topology>
    </subcellularLocation>
</comment>
<dbReference type="Pfam" id="PF16916">
    <property type="entry name" value="ZT_dimer"/>
    <property type="match status" value="1"/>
</dbReference>
<dbReference type="EMBL" id="LM676401">
    <property type="protein sequence ID" value="CEP26357.1"/>
    <property type="molecule type" value="Genomic_DNA"/>
</dbReference>
<gene>
    <name evidence="11" type="ORF">PFCIRM138_06760</name>
</gene>
<evidence type="ECO:0000256" key="5">
    <source>
        <dbReference type="ARBA" id="ARBA00022989"/>
    </source>
</evidence>
<protein>
    <submittedName>
        <fullName evidence="11">Cation-efflux transport protein</fullName>
    </submittedName>
</protein>
<keyword evidence="5 8" id="KW-1133">Transmembrane helix</keyword>
<dbReference type="SUPFAM" id="SSF161111">
    <property type="entry name" value="Cation efflux protein transmembrane domain-like"/>
    <property type="match status" value="1"/>
</dbReference>
<dbReference type="AlphaFoldDB" id="A0A0B7NZC4"/>
<evidence type="ECO:0000256" key="2">
    <source>
        <dbReference type="ARBA" id="ARBA00008873"/>
    </source>
</evidence>
<feature type="domain" description="Cation efflux protein cytoplasmic" evidence="10">
    <location>
        <begin position="225"/>
        <end position="303"/>
    </location>
</feature>
<dbReference type="GO" id="GO:0005385">
    <property type="term" value="F:zinc ion transmembrane transporter activity"/>
    <property type="evidence" value="ECO:0007669"/>
    <property type="project" value="TreeGrafter"/>
</dbReference>
<feature type="transmembrane region" description="Helical" evidence="8">
    <location>
        <begin position="97"/>
        <end position="116"/>
    </location>
</feature>
<keyword evidence="6" id="KW-0406">Ion transport</keyword>
<dbReference type="Gene3D" id="1.20.1510.10">
    <property type="entry name" value="Cation efflux protein transmembrane domain"/>
    <property type="match status" value="1"/>
</dbReference>
<evidence type="ECO:0000256" key="4">
    <source>
        <dbReference type="ARBA" id="ARBA00022692"/>
    </source>
</evidence>
<feature type="transmembrane region" description="Helical" evidence="8">
    <location>
        <begin position="128"/>
        <end position="151"/>
    </location>
</feature>
<sequence>MADHAKVFDGADELHSHSHGVSANADRRYLWGALIALALFMLGEVVVAFITGSLALLSDAGHMLSDVASIGVALWAMTLAARPARGRWTYGFKRAEILAALANGVTLLVLGLVLAVEAVRRLITPPQVHAPPVIVVAVVGIAVNFLATWLLARANRTSLNVRGAYQHILTDLFGFIGTLVAGLVILFTGWTRADALASLVVVALMLQAGWPLVKESGSILLEAAPPDIDLDEVRKHLMDLDHVIDVHDLHVWTLTDGLPAVSAHVVTRDDCFIDGDMPELLDELQDCLRTHFGIEHSTFQLEPGAHAQHEPGMHHH</sequence>
<evidence type="ECO:0000313" key="11">
    <source>
        <dbReference type="EMBL" id="CEP26357.1"/>
    </source>
</evidence>
<evidence type="ECO:0000256" key="6">
    <source>
        <dbReference type="ARBA" id="ARBA00023065"/>
    </source>
</evidence>
<dbReference type="PANTHER" id="PTHR11562">
    <property type="entry name" value="CATION EFFLUX PROTEIN/ ZINC TRANSPORTER"/>
    <property type="match status" value="1"/>
</dbReference>
<feature type="transmembrane region" description="Helical" evidence="8">
    <location>
        <begin position="29"/>
        <end position="55"/>
    </location>
</feature>
<dbReference type="InterPro" id="IPR027470">
    <property type="entry name" value="Cation_efflux_CTD"/>
</dbReference>
<dbReference type="PANTHER" id="PTHR11562:SF17">
    <property type="entry name" value="RE54080P-RELATED"/>
    <property type="match status" value="1"/>
</dbReference>
<evidence type="ECO:0000259" key="10">
    <source>
        <dbReference type="Pfam" id="PF16916"/>
    </source>
</evidence>
<reference evidence="11" key="1">
    <citation type="submission" date="2014-08" db="EMBL/GenBank/DDBJ databases">
        <authorList>
            <person name="Falentin Helene"/>
        </authorList>
    </citation>
    <scope>NUCLEOTIDE SEQUENCE</scope>
</reference>
<evidence type="ECO:0000256" key="3">
    <source>
        <dbReference type="ARBA" id="ARBA00022448"/>
    </source>
</evidence>
<feature type="transmembrane region" description="Helical" evidence="8">
    <location>
        <begin position="172"/>
        <end position="190"/>
    </location>
</feature>
<organism evidence="11">
    <name type="scientific">Propionibacterium freudenreichii subsp. freudenreichii</name>
    <dbReference type="NCBI Taxonomy" id="66712"/>
    <lineage>
        <taxon>Bacteria</taxon>
        <taxon>Bacillati</taxon>
        <taxon>Actinomycetota</taxon>
        <taxon>Actinomycetes</taxon>
        <taxon>Propionibacteriales</taxon>
        <taxon>Propionibacteriaceae</taxon>
        <taxon>Propionibacterium</taxon>
    </lineage>
</organism>
<accession>A0A0B7NZC4</accession>
<dbReference type="InterPro" id="IPR027469">
    <property type="entry name" value="Cation_efflux_TMD_sf"/>
</dbReference>
<keyword evidence="7 8" id="KW-0472">Membrane</keyword>
<dbReference type="InterPro" id="IPR050681">
    <property type="entry name" value="CDF/SLC30A"/>
</dbReference>
<comment type="similarity">
    <text evidence="2">Belongs to the cation diffusion facilitator (CDF) transporter (TC 2.A.4) family. SLC30A subfamily.</text>
</comment>
<proteinExistence type="inferred from homology"/>
<evidence type="ECO:0000256" key="1">
    <source>
        <dbReference type="ARBA" id="ARBA00004141"/>
    </source>
</evidence>
<keyword evidence="4 8" id="KW-0812">Transmembrane</keyword>
<dbReference type="InterPro" id="IPR058533">
    <property type="entry name" value="Cation_efflux_TM"/>
</dbReference>
<dbReference type="InterPro" id="IPR002524">
    <property type="entry name" value="Cation_efflux"/>
</dbReference>
<dbReference type="SUPFAM" id="SSF160240">
    <property type="entry name" value="Cation efflux protein cytoplasmic domain-like"/>
    <property type="match status" value="1"/>
</dbReference>
<keyword evidence="3" id="KW-0813">Transport</keyword>
<name>A0A0B7NZC4_PROFF</name>
<dbReference type="NCBIfam" id="TIGR01297">
    <property type="entry name" value="CDF"/>
    <property type="match status" value="1"/>
</dbReference>
<feature type="domain" description="Cation efflux protein transmembrane" evidence="9">
    <location>
        <begin position="33"/>
        <end position="221"/>
    </location>
</feature>
<feature type="transmembrane region" description="Helical" evidence="8">
    <location>
        <begin position="67"/>
        <end position="85"/>
    </location>
</feature>
<evidence type="ECO:0000256" key="7">
    <source>
        <dbReference type="ARBA" id="ARBA00023136"/>
    </source>
</evidence>
<evidence type="ECO:0000259" key="9">
    <source>
        <dbReference type="Pfam" id="PF01545"/>
    </source>
</evidence>
<dbReference type="InterPro" id="IPR036837">
    <property type="entry name" value="Cation_efflux_CTD_sf"/>
</dbReference>